<name>A0A6G3XY50_9ACTN</name>
<feature type="non-terminal residue" evidence="1">
    <location>
        <position position="1"/>
    </location>
</feature>
<comment type="caution">
    <text evidence="1">The sequence shown here is derived from an EMBL/GenBank/DDBJ whole genome shotgun (WGS) entry which is preliminary data.</text>
</comment>
<sequence>VLVLADRLGLADALVPRLVSDGRAVARVDLGDARDRPARGHYRIRPDHREDHDWLFDTLHADGLGPGEIVDLTT</sequence>
<protein>
    <submittedName>
        <fullName evidence="1">Uncharacterized protein</fullName>
    </submittedName>
</protein>
<evidence type="ECO:0000313" key="1">
    <source>
        <dbReference type="EMBL" id="NEE22430.1"/>
    </source>
</evidence>
<dbReference type="EMBL" id="JAAGMN010009779">
    <property type="protein sequence ID" value="NEE22430.1"/>
    <property type="molecule type" value="Genomic_DNA"/>
</dbReference>
<accession>A0A6G3XY50</accession>
<reference evidence="1" key="1">
    <citation type="submission" date="2020-01" db="EMBL/GenBank/DDBJ databases">
        <title>Insect and environment-associated Actinomycetes.</title>
        <authorList>
            <person name="Currrie C."/>
            <person name="Chevrette M."/>
            <person name="Carlson C."/>
            <person name="Stubbendieck R."/>
            <person name="Wendt-Pienkowski E."/>
        </authorList>
    </citation>
    <scope>NUCLEOTIDE SEQUENCE</scope>
    <source>
        <strain evidence="1">SID7499</strain>
    </source>
</reference>
<proteinExistence type="predicted"/>
<gene>
    <name evidence="1" type="ORF">G3M58_90210</name>
</gene>
<dbReference type="AlphaFoldDB" id="A0A6G3XY50"/>
<organism evidence="1">
    <name type="scientific">Streptomyces sp. SID7499</name>
    <dbReference type="NCBI Taxonomy" id="2706086"/>
    <lineage>
        <taxon>Bacteria</taxon>
        <taxon>Bacillati</taxon>
        <taxon>Actinomycetota</taxon>
        <taxon>Actinomycetes</taxon>
        <taxon>Kitasatosporales</taxon>
        <taxon>Streptomycetaceae</taxon>
        <taxon>Streptomyces</taxon>
    </lineage>
</organism>
<feature type="non-terminal residue" evidence="1">
    <location>
        <position position="74"/>
    </location>
</feature>